<dbReference type="RefSeq" id="WP_209238939.1">
    <property type="nucleotide sequence ID" value="NZ_JADKMA010000033.1"/>
</dbReference>
<protein>
    <submittedName>
        <fullName evidence="1">Uncharacterized protein</fullName>
    </submittedName>
</protein>
<organism evidence="1 2">
    <name type="scientific">Streptomyces oryzae</name>
    <dbReference type="NCBI Taxonomy" id="1434886"/>
    <lineage>
        <taxon>Bacteria</taxon>
        <taxon>Bacillati</taxon>
        <taxon>Actinomycetota</taxon>
        <taxon>Actinomycetes</taxon>
        <taxon>Kitasatosporales</taxon>
        <taxon>Streptomycetaceae</taxon>
        <taxon>Streptomyces</taxon>
    </lineage>
</organism>
<gene>
    <name evidence="1" type="ORF">ITI46_09165</name>
</gene>
<evidence type="ECO:0000313" key="2">
    <source>
        <dbReference type="Proteomes" id="UP001519064"/>
    </source>
</evidence>
<evidence type="ECO:0000313" key="1">
    <source>
        <dbReference type="EMBL" id="MBO8191843.1"/>
    </source>
</evidence>
<accession>A0ABS3X8Z3</accession>
<comment type="caution">
    <text evidence="1">The sequence shown here is derived from an EMBL/GenBank/DDBJ whole genome shotgun (WGS) entry which is preliminary data.</text>
</comment>
<dbReference type="EMBL" id="JADKMA010000033">
    <property type="protein sequence ID" value="MBO8191843.1"/>
    <property type="molecule type" value="Genomic_DNA"/>
</dbReference>
<sequence length="49" mass="4666">MRSTDSQPDGPAGVFLGGSVQGGQVCGLVGGGTTASVRVVPAAQPLLVA</sequence>
<proteinExistence type="predicted"/>
<reference evidence="1 2" key="1">
    <citation type="submission" date="2020-11" db="EMBL/GenBank/DDBJ databases">
        <title>Streptomyces spirodelae sp. nov., isolated from duckweed.</title>
        <authorList>
            <person name="Saimee Y."/>
            <person name="Duangmal K."/>
        </authorList>
    </citation>
    <scope>NUCLEOTIDE SEQUENCE [LARGE SCALE GENOMIC DNA]</scope>
    <source>
        <strain evidence="1 2">S16-07</strain>
    </source>
</reference>
<keyword evidence="2" id="KW-1185">Reference proteome</keyword>
<name>A0ABS3X8Z3_9ACTN</name>
<dbReference type="Proteomes" id="UP001519064">
    <property type="component" value="Unassembled WGS sequence"/>
</dbReference>